<proteinExistence type="predicted"/>
<reference evidence="4" key="1">
    <citation type="journal article" date="2020" name="Stud. Mycol.">
        <title>101 Dothideomycetes genomes: A test case for predicting lifestyles and emergence of pathogens.</title>
        <authorList>
            <person name="Haridas S."/>
            <person name="Albert R."/>
            <person name="Binder M."/>
            <person name="Bloem J."/>
            <person name="LaButti K."/>
            <person name="Salamov A."/>
            <person name="Andreopoulos B."/>
            <person name="Baker S."/>
            <person name="Barry K."/>
            <person name="Bills G."/>
            <person name="Bluhm B."/>
            <person name="Cannon C."/>
            <person name="Castanera R."/>
            <person name="Culley D."/>
            <person name="Daum C."/>
            <person name="Ezra D."/>
            <person name="Gonzalez J."/>
            <person name="Henrissat B."/>
            <person name="Kuo A."/>
            <person name="Liang C."/>
            <person name="Lipzen A."/>
            <person name="Lutzoni F."/>
            <person name="Magnuson J."/>
            <person name="Mondo S."/>
            <person name="Nolan M."/>
            <person name="Ohm R."/>
            <person name="Pangilinan J."/>
            <person name="Park H.-J."/>
            <person name="Ramirez L."/>
            <person name="Alfaro M."/>
            <person name="Sun H."/>
            <person name="Tritt A."/>
            <person name="Yoshinaga Y."/>
            <person name="Zwiers L.-H."/>
            <person name="Turgeon B."/>
            <person name="Goodwin S."/>
            <person name="Spatafora J."/>
            <person name="Crous P."/>
            <person name="Grigoriev I."/>
        </authorList>
    </citation>
    <scope>NUCLEOTIDE SEQUENCE [LARGE SCALE GENOMIC DNA]</scope>
    <source>
        <strain evidence="4">CBS 304.66</strain>
    </source>
</reference>
<dbReference type="OrthoDB" id="3935400at2759"/>
<feature type="compositionally biased region" description="Polar residues" evidence="1">
    <location>
        <begin position="65"/>
        <end position="85"/>
    </location>
</feature>
<dbReference type="Proteomes" id="UP000800093">
    <property type="component" value="Unassembled WGS sequence"/>
</dbReference>
<evidence type="ECO:0000256" key="1">
    <source>
        <dbReference type="SAM" id="MobiDB-lite"/>
    </source>
</evidence>
<name>A0A9P4KFI5_9PLEO</name>
<comment type="caution">
    <text evidence="3">The sequence shown here is derived from an EMBL/GenBank/DDBJ whole genome shotgun (WGS) entry which is preliminary data.</text>
</comment>
<feature type="region of interest" description="Disordered" evidence="1">
    <location>
        <begin position="238"/>
        <end position="346"/>
    </location>
</feature>
<feature type="compositionally biased region" description="Acidic residues" evidence="1">
    <location>
        <begin position="12"/>
        <end position="26"/>
    </location>
</feature>
<accession>A0A9P4KFI5</accession>
<feature type="transmembrane region" description="Helical" evidence="2">
    <location>
        <begin position="132"/>
        <end position="155"/>
    </location>
</feature>
<dbReference type="AlphaFoldDB" id="A0A9P4KFI5"/>
<keyword evidence="2" id="KW-0472">Membrane</keyword>
<feature type="region of interest" description="Disordered" evidence="1">
    <location>
        <begin position="183"/>
        <end position="216"/>
    </location>
</feature>
<feature type="region of interest" description="Disordered" evidence="1">
    <location>
        <begin position="1"/>
        <end position="120"/>
    </location>
</feature>
<protein>
    <recommendedName>
        <fullName evidence="5">Mid2 domain-containing protein</fullName>
    </recommendedName>
</protein>
<feature type="compositionally biased region" description="Polar residues" evidence="1">
    <location>
        <begin position="313"/>
        <end position="334"/>
    </location>
</feature>
<evidence type="ECO:0000313" key="3">
    <source>
        <dbReference type="EMBL" id="KAF2265159.1"/>
    </source>
</evidence>
<sequence>MAFLLPRHNAREDDDEDDREDVDGDDSPLISLPIAASSEKTKMPSWWEQSWRSKLEHLTAGPPETFSTVTTPVNSNPTASATDSPVDSGPGAIIATSSRISSDAEALPTPTNTVGNGAFSDKKLKNHSHGGLHVAAGVVPVVVLAILGLVLFFYLRKRKRQSQKSASTSAEMKERNHLSVQPLYAASPPQPTPYSAPSSNSPPPPPSLGAPPPVILGPIVPDSSGAYLTGIDTSDVVSMNDRTGLGNPFADPEVPEEEPPPPYRPRSVAALSRDTSLRVPPVAAASQEQTNMMERREPATRSPFDDPDDDTVSDMSGPTGQRNENEMSTVSDISYQEGLLTSRRLV</sequence>
<organism evidence="3 4">
    <name type="scientific">Lojkania enalia</name>
    <dbReference type="NCBI Taxonomy" id="147567"/>
    <lineage>
        <taxon>Eukaryota</taxon>
        <taxon>Fungi</taxon>
        <taxon>Dikarya</taxon>
        <taxon>Ascomycota</taxon>
        <taxon>Pezizomycotina</taxon>
        <taxon>Dothideomycetes</taxon>
        <taxon>Pleosporomycetidae</taxon>
        <taxon>Pleosporales</taxon>
        <taxon>Pleosporales incertae sedis</taxon>
        <taxon>Lojkania</taxon>
    </lineage>
</organism>
<gene>
    <name evidence="3" type="ORF">CC78DRAFT_207433</name>
</gene>
<evidence type="ECO:0008006" key="5">
    <source>
        <dbReference type="Google" id="ProtNLM"/>
    </source>
</evidence>
<keyword evidence="2" id="KW-0812">Transmembrane</keyword>
<keyword evidence="4" id="KW-1185">Reference proteome</keyword>
<evidence type="ECO:0000313" key="4">
    <source>
        <dbReference type="Proteomes" id="UP000800093"/>
    </source>
</evidence>
<dbReference type="EMBL" id="ML986610">
    <property type="protein sequence ID" value="KAF2265159.1"/>
    <property type="molecule type" value="Genomic_DNA"/>
</dbReference>
<feature type="compositionally biased region" description="Pro residues" evidence="1">
    <location>
        <begin position="188"/>
        <end position="215"/>
    </location>
</feature>
<keyword evidence="2" id="KW-1133">Transmembrane helix</keyword>
<evidence type="ECO:0000256" key="2">
    <source>
        <dbReference type="SAM" id="Phobius"/>
    </source>
</evidence>